<dbReference type="STRING" id="525904.Tter_0720"/>
<evidence type="ECO:0000256" key="8">
    <source>
        <dbReference type="ARBA" id="ARBA00025084"/>
    </source>
</evidence>
<proteinExistence type="inferred from homology"/>
<dbReference type="InterPro" id="IPR005727">
    <property type="entry name" value="Ribosomal_uL22_bac/chlpt-type"/>
</dbReference>
<keyword evidence="5 10" id="KW-0694">RNA-binding</keyword>
<dbReference type="PANTHER" id="PTHR13501">
    <property type="entry name" value="CHLOROPLAST 50S RIBOSOMAL PROTEIN L22-RELATED"/>
    <property type="match status" value="1"/>
</dbReference>
<keyword evidence="15" id="KW-1185">Reference proteome</keyword>
<dbReference type="CDD" id="cd00336">
    <property type="entry name" value="Ribosomal_L22"/>
    <property type="match status" value="1"/>
</dbReference>
<evidence type="ECO:0000313" key="15">
    <source>
        <dbReference type="Proteomes" id="UP000000323"/>
    </source>
</evidence>
<dbReference type="Pfam" id="PF00237">
    <property type="entry name" value="Ribosomal_L22"/>
    <property type="match status" value="1"/>
</dbReference>
<name>D1CFD1_THET1</name>
<dbReference type="GO" id="GO:0006412">
    <property type="term" value="P:translation"/>
    <property type="evidence" value="ECO:0007669"/>
    <property type="project" value="UniProtKB-UniRule"/>
</dbReference>
<dbReference type="NCBIfam" id="TIGR01044">
    <property type="entry name" value="rplV_bact"/>
    <property type="match status" value="1"/>
</dbReference>
<keyword evidence="6 10" id="KW-0689">Ribosomal protein</keyword>
<reference evidence="15" key="1">
    <citation type="journal article" date="2010" name="Stand. Genomic Sci.">
        <title>Complete genome sequence of 'Thermobaculum terrenum' type strain (YNP1).</title>
        <authorList>
            <person name="Kiss H."/>
            <person name="Cleland D."/>
            <person name="Lapidus A."/>
            <person name="Lucas S."/>
            <person name="Glavina Del Rio T."/>
            <person name="Nolan M."/>
            <person name="Tice H."/>
            <person name="Han C."/>
            <person name="Goodwin L."/>
            <person name="Pitluck S."/>
            <person name="Liolios K."/>
            <person name="Ivanova N."/>
            <person name="Mavromatis K."/>
            <person name="Ovchinnikova G."/>
            <person name="Pati A."/>
            <person name="Chen A."/>
            <person name="Palaniappan K."/>
            <person name="Land M."/>
            <person name="Hauser L."/>
            <person name="Chang Y."/>
            <person name="Jeffries C."/>
            <person name="Lu M."/>
            <person name="Brettin T."/>
            <person name="Detter J."/>
            <person name="Goker M."/>
            <person name="Tindall B."/>
            <person name="Beck B."/>
            <person name="McDermott T."/>
            <person name="Woyke T."/>
            <person name="Bristow J."/>
            <person name="Eisen J."/>
            <person name="Markowitz V."/>
            <person name="Hugenholtz P."/>
            <person name="Kyrpides N."/>
            <person name="Klenk H."/>
            <person name="Cheng J."/>
        </authorList>
    </citation>
    <scope>NUCLEOTIDE SEQUENCE [LARGE SCALE GENOMIC DNA]</scope>
    <source>
        <strain evidence="15">ATCC BAA-798 / YNP1</strain>
    </source>
</reference>
<evidence type="ECO:0000256" key="13">
    <source>
        <dbReference type="RuleBase" id="RU004008"/>
    </source>
</evidence>
<accession>D1CFD1</accession>
<evidence type="ECO:0000313" key="14">
    <source>
        <dbReference type="EMBL" id="ACZ41637.1"/>
    </source>
</evidence>
<evidence type="ECO:0000256" key="3">
    <source>
        <dbReference type="ARBA" id="ARBA00011838"/>
    </source>
</evidence>
<sequence>MKVRATTRYVRTSPRKARLVADVIRGKSVGEALAILRYTNKAVARDFDKLLRSAIANAENNYELDADTLYVAEVYADDGPRFKRWRPASRGRAHPYVKRTSHLTVVLDQR</sequence>
<dbReference type="RefSeq" id="WP_012874672.1">
    <property type="nucleotide sequence ID" value="NC_013525.1"/>
</dbReference>
<evidence type="ECO:0000256" key="10">
    <source>
        <dbReference type="HAMAP-Rule" id="MF_01331"/>
    </source>
</evidence>
<dbReference type="InterPro" id="IPR036394">
    <property type="entry name" value="Ribosomal_uL22_sf"/>
</dbReference>
<dbReference type="EMBL" id="CP001825">
    <property type="protein sequence ID" value="ACZ41637.1"/>
    <property type="molecule type" value="Genomic_DNA"/>
</dbReference>
<dbReference type="SUPFAM" id="SSF54843">
    <property type="entry name" value="Ribosomal protein L22"/>
    <property type="match status" value="1"/>
</dbReference>
<dbReference type="GO" id="GO:0003735">
    <property type="term" value="F:structural constituent of ribosome"/>
    <property type="evidence" value="ECO:0007669"/>
    <property type="project" value="InterPro"/>
</dbReference>
<keyword evidence="4 10" id="KW-0699">rRNA-binding</keyword>
<keyword evidence="7 10" id="KW-0687">Ribonucleoprotein</keyword>
<dbReference type="PANTHER" id="PTHR13501:SF8">
    <property type="entry name" value="LARGE RIBOSOMAL SUBUNIT PROTEIN UL22M"/>
    <property type="match status" value="1"/>
</dbReference>
<evidence type="ECO:0000256" key="12">
    <source>
        <dbReference type="RuleBase" id="RU004006"/>
    </source>
</evidence>
<dbReference type="Proteomes" id="UP000000323">
    <property type="component" value="Chromosome 1"/>
</dbReference>
<dbReference type="Gene3D" id="3.90.470.10">
    <property type="entry name" value="Ribosomal protein L22/L17"/>
    <property type="match status" value="1"/>
</dbReference>
<evidence type="ECO:0000256" key="1">
    <source>
        <dbReference type="ARBA" id="ARBA00003478"/>
    </source>
</evidence>
<dbReference type="GO" id="GO:0022625">
    <property type="term" value="C:cytosolic large ribosomal subunit"/>
    <property type="evidence" value="ECO:0007669"/>
    <property type="project" value="TreeGrafter"/>
</dbReference>
<evidence type="ECO:0000256" key="6">
    <source>
        <dbReference type="ARBA" id="ARBA00022980"/>
    </source>
</evidence>
<comment type="function">
    <text evidence="1 10">The globular domain of the protein is located near the polypeptide exit tunnel on the outside of the subunit, while an extended beta-hairpin is found that lines the wall of the exit tunnel in the center of the 70S ribosome.</text>
</comment>
<comment type="function">
    <text evidence="10 13">This protein binds specifically to 23S rRNA; its binding is stimulated by other ribosomal proteins, e.g., L4, L17, and L20. It is important during the early stages of 50S assembly. It makes multiple contacts with different domains of the 23S rRNA in the assembled 50S subunit and ribosome.</text>
</comment>
<evidence type="ECO:0000256" key="7">
    <source>
        <dbReference type="ARBA" id="ARBA00023274"/>
    </source>
</evidence>
<comment type="function">
    <text evidence="8">This protein binds specifically to 23S rRNA; its binding is stimulated by other ribosomal proteins, e.g. L4, L17, and L20. It is important during the early stages of 50S assembly. It makes multiple contacts with different domains of the 23S rRNA in the assembled 50S subunit and ribosome.</text>
</comment>
<protein>
    <recommendedName>
        <fullName evidence="9 10">Large ribosomal subunit protein uL22</fullName>
    </recommendedName>
</protein>
<dbReference type="AlphaFoldDB" id="D1CFD1"/>
<dbReference type="HAMAP" id="MF_01331_B">
    <property type="entry name" value="Ribosomal_uL22_B"/>
    <property type="match status" value="1"/>
</dbReference>
<comment type="subunit">
    <text evidence="3 10 12">Part of the 50S ribosomal subunit.</text>
</comment>
<dbReference type="OrthoDB" id="9805969at2"/>
<dbReference type="KEGG" id="ttr:Tter_0720"/>
<evidence type="ECO:0000256" key="11">
    <source>
        <dbReference type="RuleBase" id="RU004005"/>
    </source>
</evidence>
<evidence type="ECO:0000256" key="2">
    <source>
        <dbReference type="ARBA" id="ARBA00009451"/>
    </source>
</evidence>
<gene>
    <name evidence="10" type="primary">rplV</name>
    <name evidence="14" type="ordered locus">Tter_0720</name>
</gene>
<evidence type="ECO:0000256" key="5">
    <source>
        <dbReference type="ARBA" id="ARBA00022884"/>
    </source>
</evidence>
<dbReference type="InterPro" id="IPR001063">
    <property type="entry name" value="Ribosomal_uL22"/>
</dbReference>
<dbReference type="GO" id="GO:0019843">
    <property type="term" value="F:rRNA binding"/>
    <property type="evidence" value="ECO:0007669"/>
    <property type="project" value="UniProtKB-UniRule"/>
</dbReference>
<evidence type="ECO:0000256" key="4">
    <source>
        <dbReference type="ARBA" id="ARBA00022730"/>
    </source>
</evidence>
<dbReference type="InterPro" id="IPR047867">
    <property type="entry name" value="Ribosomal_uL22_bac/org-type"/>
</dbReference>
<organism evidence="14 15">
    <name type="scientific">Thermobaculum terrenum (strain ATCC BAA-798 / CCMEE 7001 / YNP1)</name>
    <dbReference type="NCBI Taxonomy" id="525904"/>
    <lineage>
        <taxon>Bacteria</taxon>
        <taxon>Bacillati</taxon>
        <taxon>Chloroflexota</taxon>
        <taxon>Chloroflexia</taxon>
        <taxon>Candidatus Thermobaculales</taxon>
        <taxon>Candidatus Thermobaculaceae</taxon>
        <taxon>Thermobaculum</taxon>
    </lineage>
</organism>
<comment type="similarity">
    <text evidence="2 10 11">Belongs to the universal ribosomal protein uL22 family.</text>
</comment>
<dbReference type="eggNOG" id="COG0091">
    <property type="taxonomic scope" value="Bacteria"/>
</dbReference>
<evidence type="ECO:0000256" key="9">
    <source>
        <dbReference type="ARBA" id="ARBA00035207"/>
    </source>
</evidence>
<dbReference type="HOGENOM" id="CLU_083987_3_3_0"/>